<accession>A0A0A9FRI1</accession>
<reference evidence="2" key="1">
    <citation type="submission" date="2014-09" db="EMBL/GenBank/DDBJ databases">
        <authorList>
            <person name="Magalhaes I.L.F."/>
            <person name="Oliveira U."/>
            <person name="Santos F.R."/>
            <person name="Vidigal T.H.D.A."/>
            <person name="Brescovit A.D."/>
            <person name="Santos A.J."/>
        </authorList>
    </citation>
    <scope>NUCLEOTIDE SEQUENCE</scope>
    <source>
        <tissue evidence="2">Shoot tissue taken approximately 20 cm above the soil surface</tissue>
    </source>
</reference>
<evidence type="ECO:0000313" key="2">
    <source>
        <dbReference type="EMBL" id="JAE10903.1"/>
    </source>
</evidence>
<evidence type="ECO:0000256" key="1">
    <source>
        <dbReference type="SAM" id="MobiDB-lite"/>
    </source>
</evidence>
<reference evidence="2" key="2">
    <citation type="journal article" date="2015" name="Data Brief">
        <title>Shoot transcriptome of the giant reed, Arundo donax.</title>
        <authorList>
            <person name="Barrero R.A."/>
            <person name="Guerrero F.D."/>
            <person name="Moolhuijzen P."/>
            <person name="Goolsby J.A."/>
            <person name="Tidwell J."/>
            <person name="Bellgard S.E."/>
            <person name="Bellgard M.I."/>
        </authorList>
    </citation>
    <scope>NUCLEOTIDE SEQUENCE</scope>
    <source>
        <tissue evidence="2">Shoot tissue taken approximately 20 cm above the soil surface</tissue>
    </source>
</reference>
<proteinExistence type="predicted"/>
<name>A0A0A9FRI1_ARUDO</name>
<feature type="region of interest" description="Disordered" evidence="1">
    <location>
        <begin position="1"/>
        <end position="53"/>
    </location>
</feature>
<sequence length="64" mass="7337">MKPRFLEGHCRPTYPNKHHTVVSQTHSQYKERSISKHSPRNETRHNSITRSGSAGIGTIFPSCY</sequence>
<feature type="compositionally biased region" description="Basic and acidic residues" evidence="1">
    <location>
        <begin position="28"/>
        <end position="45"/>
    </location>
</feature>
<protein>
    <submittedName>
        <fullName evidence="2">Uncharacterized protein</fullName>
    </submittedName>
</protein>
<dbReference type="AlphaFoldDB" id="A0A0A9FRI1"/>
<dbReference type="EMBL" id="GBRH01186993">
    <property type="protein sequence ID" value="JAE10903.1"/>
    <property type="molecule type" value="Transcribed_RNA"/>
</dbReference>
<organism evidence="2">
    <name type="scientific">Arundo donax</name>
    <name type="common">Giant reed</name>
    <name type="synonym">Donax arundinaceus</name>
    <dbReference type="NCBI Taxonomy" id="35708"/>
    <lineage>
        <taxon>Eukaryota</taxon>
        <taxon>Viridiplantae</taxon>
        <taxon>Streptophyta</taxon>
        <taxon>Embryophyta</taxon>
        <taxon>Tracheophyta</taxon>
        <taxon>Spermatophyta</taxon>
        <taxon>Magnoliopsida</taxon>
        <taxon>Liliopsida</taxon>
        <taxon>Poales</taxon>
        <taxon>Poaceae</taxon>
        <taxon>PACMAD clade</taxon>
        <taxon>Arundinoideae</taxon>
        <taxon>Arundineae</taxon>
        <taxon>Arundo</taxon>
    </lineage>
</organism>
<feature type="compositionally biased region" description="Basic and acidic residues" evidence="1">
    <location>
        <begin position="1"/>
        <end position="10"/>
    </location>
</feature>